<evidence type="ECO:0000256" key="3">
    <source>
        <dbReference type="ARBA" id="ARBA00022946"/>
    </source>
</evidence>
<keyword evidence="9" id="KW-1185">Reference proteome</keyword>
<dbReference type="Proteomes" id="UP000615446">
    <property type="component" value="Unassembled WGS sequence"/>
</dbReference>
<dbReference type="GO" id="GO:0005743">
    <property type="term" value="C:mitochondrial inner membrane"/>
    <property type="evidence" value="ECO:0007669"/>
    <property type="project" value="UniProtKB-SubCell"/>
</dbReference>
<dbReference type="GO" id="GO:0030234">
    <property type="term" value="F:enzyme regulator activity"/>
    <property type="evidence" value="ECO:0007669"/>
    <property type="project" value="TreeGrafter"/>
</dbReference>
<dbReference type="SUPFAM" id="SSF81411">
    <property type="entry name" value="Mitochondrial cytochrome c oxidase subunit VIa"/>
    <property type="match status" value="1"/>
</dbReference>
<dbReference type="Gene3D" id="4.10.95.10">
    <property type="entry name" value="Cytochrome c oxidase, subunit VIa"/>
    <property type="match status" value="1"/>
</dbReference>
<keyword evidence="5" id="KW-0472">Membrane</keyword>
<evidence type="ECO:0000256" key="2">
    <source>
        <dbReference type="ARBA" id="ARBA00022792"/>
    </source>
</evidence>
<dbReference type="InterPro" id="IPR001349">
    <property type="entry name" value="Cyt_c_oxidase_su6a"/>
</dbReference>
<dbReference type="GO" id="GO:0006123">
    <property type="term" value="P:mitochondrial electron transport, cytochrome c to oxygen"/>
    <property type="evidence" value="ECO:0007669"/>
    <property type="project" value="TreeGrafter"/>
</dbReference>
<evidence type="ECO:0000256" key="4">
    <source>
        <dbReference type="ARBA" id="ARBA00023128"/>
    </source>
</evidence>
<dbReference type="Proteomes" id="UP000247702">
    <property type="component" value="Unassembled WGS sequence"/>
</dbReference>
<dbReference type="PANTHER" id="PTHR11504:SF0">
    <property type="entry name" value="CYTOCHROME C OXIDASE SUBUNIT"/>
    <property type="match status" value="1"/>
</dbReference>
<accession>A0A2Z6QZ81</accession>
<dbReference type="OrthoDB" id="5947505at2759"/>
<reference evidence="7 9" key="1">
    <citation type="submission" date="2017-11" db="EMBL/GenBank/DDBJ databases">
        <title>The genome of Rhizophagus clarus HR1 reveals common genetic basis of auxotrophy among arbuscular mycorrhizal fungi.</title>
        <authorList>
            <person name="Kobayashi Y."/>
        </authorList>
    </citation>
    <scope>NUCLEOTIDE SEQUENCE [LARGE SCALE GENOMIC DNA]</scope>
    <source>
        <strain evidence="7 9">HR1</strain>
    </source>
</reference>
<evidence type="ECO:0000313" key="8">
    <source>
        <dbReference type="EMBL" id="GES97797.1"/>
    </source>
</evidence>
<dbReference type="InterPro" id="IPR036418">
    <property type="entry name" value="Cyt_c_oxidase_su6a_sf"/>
</dbReference>
<comment type="caution">
    <text evidence="7">The sequence shown here is derived from an EMBL/GenBank/DDBJ whole genome shotgun (WGS) entry which is preliminary data.</text>
</comment>
<reference evidence="8" key="2">
    <citation type="submission" date="2019-10" db="EMBL/GenBank/DDBJ databases">
        <title>Conservation and host-specific expression of non-tandemly repeated heterogenous ribosome RNA gene in arbuscular mycorrhizal fungi.</title>
        <authorList>
            <person name="Maeda T."/>
            <person name="Kobayashi Y."/>
            <person name="Nakagawa T."/>
            <person name="Ezawa T."/>
            <person name="Yamaguchi K."/>
            <person name="Bino T."/>
            <person name="Nishimoto Y."/>
            <person name="Shigenobu S."/>
            <person name="Kawaguchi M."/>
        </authorList>
    </citation>
    <scope>NUCLEOTIDE SEQUENCE</scope>
    <source>
        <strain evidence="8">HR1</strain>
    </source>
</reference>
<gene>
    <name evidence="8" type="ORF">RCL2_002436900</name>
    <name evidence="7" type="ORF">RclHR1_16890003</name>
</gene>
<proteinExistence type="inferred from homology"/>
<dbReference type="Pfam" id="PF02046">
    <property type="entry name" value="COX6A"/>
    <property type="match status" value="1"/>
</dbReference>
<keyword evidence="2" id="KW-0999">Mitochondrion inner membrane</keyword>
<sequence length="126" mass="14240">MASRFPLTRFSVSAATATRNRVAHITRRNFAAEAVPEDFATKRKGIEEHAKSSSNLWMKVSLYICPIALVASTANAYMIMQQHAQHHHEAHEADHPPFDYQKMRTKPFCWGDGDHTLFHNPAINGP</sequence>
<dbReference type="AlphaFoldDB" id="A0A2Z6QZ81"/>
<comment type="similarity">
    <text evidence="6">Belongs to the cytochrome c oxidase subunit 6A family.</text>
</comment>
<evidence type="ECO:0000256" key="5">
    <source>
        <dbReference type="ARBA" id="ARBA00023136"/>
    </source>
</evidence>
<evidence type="ECO:0000256" key="6">
    <source>
        <dbReference type="RuleBase" id="RU004396"/>
    </source>
</evidence>
<comment type="subcellular location">
    <subcellularLocation>
        <location evidence="1">Mitochondrion inner membrane</location>
    </subcellularLocation>
</comment>
<name>A0A2Z6QZ81_9GLOM</name>
<keyword evidence="4" id="KW-0496">Mitochondrion</keyword>
<dbReference type="EMBL" id="BEXD01000767">
    <property type="protein sequence ID" value="GBB90011.1"/>
    <property type="molecule type" value="Genomic_DNA"/>
</dbReference>
<organism evidence="7 9">
    <name type="scientific">Rhizophagus clarus</name>
    <dbReference type="NCBI Taxonomy" id="94130"/>
    <lineage>
        <taxon>Eukaryota</taxon>
        <taxon>Fungi</taxon>
        <taxon>Fungi incertae sedis</taxon>
        <taxon>Mucoromycota</taxon>
        <taxon>Glomeromycotina</taxon>
        <taxon>Glomeromycetes</taxon>
        <taxon>Glomerales</taxon>
        <taxon>Glomeraceae</taxon>
        <taxon>Rhizophagus</taxon>
    </lineage>
</organism>
<evidence type="ECO:0000313" key="7">
    <source>
        <dbReference type="EMBL" id="GBB90011.1"/>
    </source>
</evidence>
<evidence type="ECO:0000256" key="1">
    <source>
        <dbReference type="ARBA" id="ARBA00004273"/>
    </source>
</evidence>
<dbReference type="PANTHER" id="PTHR11504">
    <property type="entry name" value="CYTOCHROME C OXIDASE POLYPEPTIDE VIA"/>
    <property type="match status" value="1"/>
</dbReference>
<dbReference type="EMBL" id="BLAL01000261">
    <property type="protein sequence ID" value="GES97797.1"/>
    <property type="molecule type" value="Genomic_DNA"/>
</dbReference>
<dbReference type="STRING" id="94130.A0A2Z6QZ81"/>
<keyword evidence="3" id="KW-0809">Transit peptide</keyword>
<protein>
    <submittedName>
        <fullName evidence="8">Cytochrome c oxidase subunit VIa</fullName>
    </submittedName>
</protein>
<evidence type="ECO:0000313" key="9">
    <source>
        <dbReference type="Proteomes" id="UP000247702"/>
    </source>
</evidence>